<dbReference type="EMBL" id="OGUS01000135">
    <property type="protein sequence ID" value="SPC19192.1"/>
    <property type="molecule type" value="Genomic_DNA"/>
</dbReference>
<feature type="signal peptide" evidence="1">
    <location>
        <begin position="1"/>
        <end position="22"/>
    </location>
</feature>
<gene>
    <name evidence="4" type="ORF">CO2235_MP120041</name>
    <name evidence="2" type="ORF">D2917_11925</name>
    <name evidence="3" type="ORF">JTE92_04345</name>
</gene>
<sequence length="173" mass="19513">MRYRLCACLTATLATLVLGACATLRPLETAEGMLGGPQSAVRDTFGAPTETYQLADGTTRWIYSKQPLGFEVYAADFDANGKLTRFRQMLTEKEIYEARPGVWTKQDIAERFGRPREPIQFYPLMKREAWSYRLYAGAYMPAHFSAYFDERGVLDRTMIILDAIGGDARDGSK</sequence>
<dbReference type="PROSITE" id="PS51257">
    <property type="entry name" value="PROKAR_LIPOPROTEIN"/>
    <property type="match status" value="1"/>
</dbReference>
<evidence type="ECO:0000313" key="2">
    <source>
        <dbReference type="EMBL" id="QEZ45221.1"/>
    </source>
</evidence>
<reference evidence="4" key="1">
    <citation type="submission" date="2018-01" db="EMBL/GenBank/DDBJ databases">
        <authorList>
            <person name="Clerissi C."/>
        </authorList>
    </citation>
    <scope>NUCLEOTIDE SEQUENCE</scope>
    <source>
        <strain evidence="4">Cupriavidus oxalaticus LMG 2235</strain>
    </source>
</reference>
<name>A0A375GH21_9BURK</name>
<keyword evidence="1" id="KW-0732">Signal</keyword>
<evidence type="ECO:0000256" key="1">
    <source>
        <dbReference type="SAM" id="SignalP"/>
    </source>
</evidence>
<keyword evidence="6" id="KW-1185">Reference proteome</keyword>
<dbReference type="GeneID" id="303488734"/>
<accession>A0A375GH21</accession>
<reference evidence="3 6" key="3">
    <citation type="submission" date="2021-02" db="EMBL/GenBank/DDBJ databases">
        <title>Complete Genome Sequence of Cupriavidus oxalaticus Strain Ox1, a Soil Oxalate-Degrading Species.</title>
        <authorList>
            <person name="Palmieri F."/>
            <person name="Udriet P."/>
            <person name="Deuasquier M."/>
            <person name="Beaudoing E."/>
            <person name="Johnson S.L."/>
            <person name="Davenport K.W."/>
            <person name="Chain P.S."/>
            <person name="Bindschedler S."/>
            <person name="Junier P."/>
        </authorList>
    </citation>
    <scope>NUCLEOTIDE SEQUENCE [LARGE SCALE GENOMIC DNA]</scope>
    <source>
        <strain evidence="3 6">Ox1</strain>
    </source>
</reference>
<protein>
    <recommendedName>
        <fullName evidence="7">LIPOPROTEIN</fullName>
    </recommendedName>
</protein>
<dbReference type="EMBL" id="CP032518">
    <property type="protein sequence ID" value="QEZ45221.1"/>
    <property type="molecule type" value="Genomic_DNA"/>
</dbReference>
<evidence type="ECO:0000313" key="3">
    <source>
        <dbReference type="EMBL" id="QRQ92150.1"/>
    </source>
</evidence>
<reference evidence="2 5" key="2">
    <citation type="submission" date="2018-09" db="EMBL/GenBank/DDBJ databases">
        <title>Complete genome sequence of Cupriavidus oxalaticus T2, a bacterium capable of phenol tolerance and degradation.</title>
        <authorList>
            <person name="Yan J."/>
        </authorList>
    </citation>
    <scope>NUCLEOTIDE SEQUENCE [LARGE SCALE GENOMIC DNA]</scope>
    <source>
        <strain evidence="2 5">T2</strain>
    </source>
</reference>
<evidence type="ECO:0000313" key="4">
    <source>
        <dbReference type="EMBL" id="SPC19192.1"/>
    </source>
</evidence>
<organism evidence="4">
    <name type="scientific">Cupriavidus oxalaticus</name>
    <dbReference type="NCBI Taxonomy" id="96344"/>
    <lineage>
        <taxon>Bacteria</taxon>
        <taxon>Pseudomonadati</taxon>
        <taxon>Pseudomonadota</taxon>
        <taxon>Betaproteobacteria</taxon>
        <taxon>Burkholderiales</taxon>
        <taxon>Burkholderiaceae</taxon>
        <taxon>Cupriavidus</taxon>
    </lineage>
</organism>
<evidence type="ECO:0000313" key="5">
    <source>
        <dbReference type="Proteomes" id="UP000325743"/>
    </source>
</evidence>
<dbReference type="RefSeq" id="WP_063240843.1">
    <property type="nucleotide sequence ID" value="NZ_CP032518.1"/>
</dbReference>
<dbReference type="AlphaFoldDB" id="A0A375GH21"/>
<evidence type="ECO:0008006" key="7">
    <source>
        <dbReference type="Google" id="ProtNLM"/>
    </source>
</evidence>
<dbReference type="Proteomes" id="UP000623307">
    <property type="component" value="Chromosome 1"/>
</dbReference>
<dbReference type="EMBL" id="CP069811">
    <property type="protein sequence ID" value="QRQ92150.1"/>
    <property type="molecule type" value="Genomic_DNA"/>
</dbReference>
<evidence type="ECO:0000313" key="6">
    <source>
        <dbReference type="Proteomes" id="UP000623307"/>
    </source>
</evidence>
<dbReference type="Proteomes" id="UP000256862">
    <property type="component" value="Plasmid CO2235_mp"/>
</dbReference>
<dbReference type="Proteomes" id="UP000325743">
    <property type="component" value="Chromosome 1"/>
</dbReference>
<feature type="chain" id="PRO_5044585793" description="LIPOPROTEIN" evidence="1">
    <location>
        <begin position="23"/>
        <end position="173"/>
    </location>
</feature>
<dbReference type="OrthoDB" id="8962020at2"/>
<proteinExistence type="predicted"/>